<evidence type="ECO:0000313" key="3">
    <source>
        <dbReference type="Proteomes" id="UP001597196"/>
    </source>
</evidence>
<keyword evidence="3" id="KW-1185">Reference proteome</keyword>
<dbReference type="Gene3D" id="1.10.260.40">
    <property type="entry name" value="lambda repressor-like DNA-binding domains"/>
    <property type="match status" value="1"/>
</dbReference>
<organism evidence="2 3">
    <name type="scientific">Lacticaseibacillus mingshuiensis</name>
    <dbReference type="NCBI Taxonomy" id="2799574"/>
    <lineage>
        <taxon>Bacteria</taxon>
        <taxon>Bacillati</taxon>
        <taxon>Bacillota</taxon>
        <taxon>Bacilli</taxon>
        <taxon>Lactobacillales</taxon>
        <taxon>Lactobacillaceae</taxon>
        <taxon>Lacticaseibacillus</taxon>
    </lineage>
</organism>
<name>A0ABW4CIQ4_9LACO</name>
<proteinExistence type="predicted"/>
<gene>
    <name evidence="2" type="ORF">ACFQ4P_07010</name>
</gene>
<sequence length="284" mass="31194">MIGETLNQIRKDKQIKTAPLCQALDISPATYARLVNGQTPMKLSQFFALLDHLRLAPSDITLAIPGMPLPIEVEADEVLELLIGAPSLSDLKTAETALRKKAQQTGNAGYTQLASLVRVEATALAGATAASTEQAVLLFHDLDQVPRFSTFDLRLLSELIAFLPFGDGKAILEKSQSAALNAETQLRERILNRLYLQFMQHILATGSVKEIKALPPLITRRMVMGTNIFFVLAKRFTTFIPVYFRDPAQAQGQFNALLAASRRLAPKAAINDELTKLWAGLAKR</sequence>
<reference evidence="3" key="1">
    <citation type="journal article" date="2019" name="Int. J. Syst. Evol. Microbiol.">
        <title>The Global Catalogue of Microorganisms (GCM) 10K type strain sequencing project: providing services to taxonomists for standard genome sequencing and annotation.</title>
        <authorList>
            <consortium name="The Broad Institute Genomics Platform"/>
            <consortium name="The Broad Institute Genome Sequencing Center for Infectious Disease"/>
            <person name="Wu L."/>
            <person name="Ma J."/>
        </authorList>
    </citation>
    <scope>NUCLEOTIDE SEQUENCE [LARGE SCALE GENOMIC DNA]</scope>
    <source>
        <strain evidence="3">CCM 8980</strain>
    </source>
</reference>
<dbReference type="Proteomes" id="UP001597196">
    <property type="component" value="Unassembled WGS sequence"/>
</dbReference>
<dbReference type="InterPro" id="IPR001387">
    <property type="entry name" value="Cro/C1-type_HTH"/>
</dbReference>
<evidence type="ECO:0000313" key="2">
    <source>
        <dbReference type="EMBL" id="MFD1429994.1"/>
    </source>
</evidence>
<comment type="caution">
    <text evidence="2">The sequence shown here is derived from an EMBL/GenBank/DDBJ whole genome shotgun (WGS) entry which is preliminary data.</text>
</comment>
<evidence type="ECO:0000259" key="1">
    <source>
        <dbReference type="Pfam" id="PF13443"/>
    </source>
</evidence>
<protein>
    <submittedName>
        <fullName evidence="2">Helix-turn-helix domain-containing protein</fullName>
    </submittedName>
</protein>
<dbReference type="InterPro" id="IPR010982">
    <property type="entry name" value="Lambda_DNA-bd_dom_sf"/>
</dbReference>
<dbReference type="RefSeq" id="WP_203626452.1">
    <property type="nucleotide sequence ID" value="NZ_BOLQ01000005.1"/>
</dbReference>
<accession>A0ABW4CIQ4</accession>
<dbReference type="SUPFAM" id="SSF47413">
    <property type="entry name" value="lambda repressor-like DNA-binding domains"/>
    <property type="match status" value="1"/>
</dbReference>
<dbReference type="CDD" id="cd00093">
    <property type="entry name" value="HTH_XRE"/>
    <property type="match status" value="1"/>
</dbReference>
<feature type="domain" description="HTH cro/C1-type" evidence="1">
    <location>
        <begin position="6"/>
        <end position="60"/>
    </location>
</feature>
<dbReference type="EMBL" id="JBHTOC010000009">
    <property type="protein sequence ID" value="MFD1429994.1"/>
    <property type="molecule type" value="Genomic_DNA"/>
</dbReference>
<dbReference type="Pfam" id="PF13443">
    <property type="entry name" value="HTH_26"/>
    <property type="match status" value="1"/>
</dbReference>